<dbReference type="GO" id="GO:0030288">
    <property type="term" value="C:outer membrane-bounded periplasmic space"/>
    <property type="evidence" value="ECO:0007669"/>
    <property type="project" value="TreeGrafter"/>
</dbReference>
<dbReference type="RefSeq" id="WP_093324926.1">
    <property type="nucleotide sequence ID" value="NZ_FOAF01000002.1"/>
</dbReference>
<organism evidence="5 6">
    <name type="scientific">Olivibacter domesticus</name>
    <name type="common">Pseudosphingobacterium domesticum</name>
    <dbReference type="NCBI Taxonomy" id="407022"/>
    <lineage>
        <taxon>Bacteria</taxon>
        <taxon>Pseudomonadati</taxon>
        <taxon>Bacteroidota</taxon>
        <taxon>Sphingobacteriia</taxon>
        <taxon>Sphingobacteriales</taxon>
        <taxon>Sphingobacteriaceae</taxon>
        <taxon>Olivibacter</taxon>
    </lineage>
</organism>
<evidence type="ECO:0000313" key="6">
    <source>
        <dbReference type="Proteomes" id="UP000199421"/>
    </source>
</evidence>
<sequence length="404" mass="44873">MKKNFISKIFIGILLLFSWGCSSSDDTTDQHGHHQAIQIDTDIQQLAKPTNQQVIARTPTIRAEHGLKVFPVNVTGRIRYDSKNNTSVSTRVSGRIEHVGIKYNFQAVRKGQLLVMLYSPELVAAQRELLILKNTHDEKLIQSAIQKLQYLGMSHRQVQKVLRSKNVLYRVPVYSPANGYILEQTNSNAAAPSSPATMSANTDNGMGMNGSSTSPSTVSPPPSEATQSVLLREGQYVAAGQTLFNIYTNSDLIAEFALPPSLNTKIQKGKKILFQSIDQESKLYQGEIGLIQPTFNTSENFSLARVYLKSIKLPVGQLLRGTFAITEKQGYWLPKESVVSLGNKSVVFKKEGNVFQPIGIQTGIYTIDQIQILSNIQDWEIAKNASYLIDSEDFIAAEKIKNHE</sequence>
<dbReference type="GO" id="GO:0015679">
    <property type="term" value="P:plasma membrane copper ion transport"/>
    <property type="evidence" value="ECO:0007669"/>
    <property type="project" value="TreeGrafter"/>
</dbReference>
<keyword evidence="1" id="KW-0813">Transport</keyword>
<feature type="chain" id="PRO_5011479984" evidence="3">
    <location>
        <begin position="25"/>
        <end position="404"/>
    </location>
</feature>
<proteinExistence type="predicted"/>
<accession>A0A1H7QLJ6</accession>
<protein>
    <submittedName>
        <fullName evidence="5">Multidrug efflux pump subunit AcrA (Membrane-fusion protein)</fullName>
    </submittedName>
</protein>
<gene>
    <name evidence="5" type="ORF">SAMN05661044_02630</name>
</gene>
<keyword evidence="3" id="KW-0732">Signal</keyword>
<dbReference type="Pfam" id="PF25869">
    <property type="entry name" value="3HB_CusB"/>
    <property type="match status" value="1"/>
</dbReference>
<dbReference type="EMBL" id="FOAF01000002">
    <property type="protein sequence ID" value="SEL48485.1"/>
    <property type="molecule type" value="Genomic_DNA"/>
</dbReference>
<dbReference type="Gene3D" id="6.10.140.730">
    <property type="match status" value="1"/>
</dbReference>
<dbReference type="Proteomes" id="UP000199421">
    <property type="component" value="Unassembled WGS sequence"/>
</dbReference>
<dbReference type="InterPro" id="IPR051909">
    <property type="entry name" value="MFP_Cation_Efflux"/>
</dbReference>
<dbReference type="PANTHER" id="PTHR30097:SF15">
    <property type="entry name" value="CATION EFFLUX SYSTEM PROTEIN CUSB"/>
    <property type="match status" value="1"/>
</dbReference>
<dbReference type="PANTHER" id="PTHR30097">
    <property type="entry name" value="CATION EFFLUX SYSTEM PROTEIN CUSB"/>
    <property type="match status" value="1"/>
</dbReference>
<dbReference type="Gene3D" id="2.40.50.100">
    <property type="match status" value="1"/>
</dbReference>
<evidence type="ECO:0000256" key="1">
    <source>
        <dbReference type="ARBA" id="ARBA00022448"/>
    </source>
</evidence>
<dbReference type="STRING" id="407022.SAMN05661044_02630"/>
<evidence type="ECO:0000256" key="2">
    <source>
        <dbReference type="SAM" id="MobiDB-lite"/>
    </source>
</evidence>
<evidence type="ECO:0000259" key="4">
    <source>
        <dbReference type="Pfam" id="PF25869"/>
    </source>
</evidence>
<feature type="signal peptide" evidence="3">
    <location>
        <begin position="1"/>
        <end position="24"/>
    </location>
</feature>
<feature type="domain" description="CusB-like three alpha-helical bundle" evidence="4">
    <location>
        <begin position="121"/>
        <end position="167"/>
    </location>
</feature>
<name>A0A1H7QLJ6_OLID1</name>
<evidence type="ECO:0000313" key="5">
    <source>
        <dbReference type="EMBL" id="SEL48485.1"/>
    </source>
</evidence>
<dbReference type="AlphaFoldDB" id="A0A1H7QLJ6"/>
<evidence type="ECO:0000256" key="3">
    <source>
        <dbReference type="SAM" id="SignalP"/>
    </source>
</evidence>
<dbReference type="InterPro" id="IPR058791">
    <property type="entry name" value="3HB_CusB"/>
</dbReference>
<dbReference type="GO" id="GO:0046914">
    <property type="term" value="F:transition metal ion binding"/>
    <property type="evidence" value="ECO:0007669"/>
    <property type="project" value="TreeGrafter"/>
</dbReference>
<feature type="region of interest" description="Disordered" evidence="2">
    <location>
        <begin position="188"/>
        <end position="225"/>
    </location>
</feature>
<feature type="compositionally biased region" description="Low complexity" evidence="2">
    <location>
        <begin position="188"/>
        <end position="202"/>
    </location>
</feature>
<keyword evidence="6" id="KW-1185">Reference proteome</keyword>
<dbReference type="GO" id="GO:0060003">
    <property type="term" value="P:copper ion export"/>
    <property type="evidence" value="ECO:0007669"/>
    <property type="project" value="TreeGrafter"/>
</dbReference>
<dbReference type="OrthoDB" id="9806939at2"/>
<reference evidence="6" key="1">
    <citation type="submission" date="2016-10" db="EMBL/GenBank/DDBJ databases">
        <authorList>
            <person name="Varghese N."/>
            <person name="Submissions S."/>
        </authorList>
    </citation>
    <scope>NUCLEOTIDE SEQUENCE [LARGE SCALE GENOMIC DNA]</scope>
    <source>
        <strain evidence="6">DSM 18733</strain>
    </source>
</reference>